<proteinExistence type="predicted"/>
<comment type="caution">
    <text evidence="2">The sequence shown here is derived from an EMBL/GenBank/DDBJ whole genome shotgun (WGS) entry which is preliminary data.</text>
</comment>
<feature type="compositionally biased region" description="Acidic residues" evidence="1">
    <location>
        <begin position="26"/>
        <end position="47"/>
    </location>
</feature>
<feature type="compositionally biased region" description="Polar residues" evidence="1">
    <location>
        <begin position="48"/>
        <end position="65"/>
    </location>
</feature>
<accession>A0AAD7K6B2</accession>
<sequence length="65" mass="7214">MAVKTPLNSVCVSQTEQEINNLPVTTEDDDTDDDWPPYELGYPDEEQATVNKTTDSKSTVIATDH</sequence>
<protein>
    <submittedName>
        <fullName evidence="2">Uncharacterized protein</fullName>
    </submittedName>
</protein>
<evidence type="ECO:0000256" key="1">
    <source>
        <dbReference type="SAM" id="MobiDB-lite"/>
    </source>
</evidence>
<organism evidence="2 3">
    <name type="scientific">Mycena maculata</name>
    <dbReference type="NCBI Taxonomy" id="230809"/>
    <lineage>
        <taxon>Eukaryota</taxon>
        <taxon>Fungi</taxon>
        <taxon>Dikarya</taxon>
        <taxon>Basidiomycota</taxon>
        <taxon>Agaricomycotina</taxon>
        <taxon>Agaricomycetes</taxon>
        <taxon>Agaricomycetidae</taxon>
        <taxon>Agaricales</taxon>
        <taxon>Marasmiineae</taxon>
        <taxon>Mycenaceae</taxon>
        <taxon>Mycena</taxon>
    </lineage>
</organism>
<dbReference type="AlphaFoldDB" id="A0AAD7K6B2"/>
<name>A0AAD7K6B2_9AGAR</name>
<feature type="compositionally biased region" description="Polar residues" evidence="1">
    <location>
        <begin position="1"/>
        <end position="24"/>
    </location>
</feature>
<reference evidence="2" key="1">
    <citation type="submission" date="2023-03" db="EMBL/GenBank/DDBJ databases">
        <title>Massive genome expansion in bonnet fungi (Mycena s.s.) driven by repeated elements and novel gene families across ecological guilds.</title>
        <authorList>
            <consortium name="Lawrence Berkeley National Laboratory"/>
            <person name="Harder C.B."/>
            <person name="Miyauchi S."/>
            <person name="Viragh M."/>
            <person name="Kuo A."/>
            <person name="Thoen E."/>
            <person name="Andreopoulos B."/>
            <person name="Lu D."/>
            <person name="Skrede I."/>
            <person name="Drula E."/>
            <person name="Henrissat B."/>
            <person name="Morin E."/>
            <person name="Kohler A."/>
            <person name="Barry K."/>
            <person name="LaButti K."/>
            <person name="Morin E."/>
            <person name="Salamov A."/>
            <person name="Lipzen A."/>
            <person name="Mereny Z."/>
            <person name="Hegedus B."/>
            <person name="Baldrian P."/>
            <person name="Stursova M."/>
            <person name="Weitz H."/>
            <person name="Taylor A."/>
            <person name="Grigoriev I.V."/>
            <person name="Nagy L.G."/>
            <person name="Martin F."/>
            <person name="Kauserud H."/>
        </authorList>
    </citation>
    <scope>NUCLEOTIDE SEQUENCE</scope>
    <source>
        <strain evidence="2">CBHHK188m</strain>
    </source>
</reference>
<feature type="region of interest" description="Disordered" evidence="1">
    <location>
        <begin position="1"/>
        <end position="65"/>
    </location>
</feature>
<dbReference type="EMBL" id="JARJLG010000007">
    <property type="protein sequence ID" value="KAJ7779314.1"/>
    <property type="molecule type" value="Genomic_DNA"/>
</dbReference>
<gene>
    <name evidence="2" type="ORF">DFH07DRAFT_950381</name>
</gene>
<keyword evidence="3" id="KW-1185">Reference proteome</keyword>
<evidence type="ECO:0000313" key="3">
    <source>
        <dbReference type="Proteomes" id="UP001215280"/>
    </source>
</evidence>
<evidence type="ECO:0000313" key="2">
    <source>
        <dbReference type="EMBL" id="KAJ7779314.1"/>
    </source>
</evidence>
<dbReference type="Proteomes" id="UP001215280">
    <property type="component" value="Unassembled WGS sequence"/>
</dbReference>